<keyword evidence="8 13" id="KW-0648">Protein biosynthesis</keyword>
<accession>A0AAJ6YMF0</accession>
<keyword evidence="9 13" id="KW-0030">Aminoacyl-tRNA synthetase</keyword>
<keyword evidence="6 13" id="KW-0547">Nucleotide-binding</keyword>
<evidence type="ECO:0000256" key="4">
    <source>
        <dbReference type="ARBA" id="ARBA00022490"/>
    </source>
</evidence>
<evidence type="ECO:0000259" key="15">
    <source>
        <dbReference type="SMART" id="SM00836"/>
    </source>
</evidence>
<dbReference type="SUPFAM" id="SSF55190">
    <property type="entry name" value="Arginyl-tRNA synthetase (ArgRS), N-terminal 'additional' domain"/>
    <property type="match status" value="1"/>
</dbReference>
<comment type="similarity">
    <text evidence="2 13">Belongs to the class-I aminoacyl-tRNA synthetase family.</text>
</comment>
<dbReference type="InterPro" id="IPR014729">
    <property type="entry name" value="Rossmann-like_a/b/a_fold"/>
</dbReference>
<dbReference type="HAMAP" id="MF_00123">
    <property type="entry name" value="Arg_tRNA_synth"/>
    <property type="match status" value="1"/>
</dbReference>
<dbReference type="GO" id="GO:0017101">
    <property type="term" value="C:aminoacyl-tRNA synthetase multienzyme complex"/>
    <property type="evidence" value="ECO:0007669"/>
    <property type="project" value="UniProtKB-ARBA"/>
</dbReference>
<dbReference type="RefSeq" id="XP_011500739.1">
    <property type="nucleotide sequence ID" value="XM_011502437.1"/>
</dbReference>
<dbReference type="Proteomes" id="UP000695007">
    <property type="component" value="Unplaced"/>
</dbReference>
<feature type="coiled-coil region" evidence="14">
    <location>
        <begin position="6"/>
        <end position="71"/>
    </location>
</feature>
<evidence type="ECO:0000256" key="5">
    <source>
        <dbReference type="ARBA" id="ARBA00022598"/>
    </source>
</evidence>
<keyword evidence="5 13" id="KW-0436">Ligase</keyword>
<keyword evidence="17" id="KW-1185">Reference proteome</keyword>
<dbReference type="GeneID" id="105364507"/>
<sequence length="683" mass="77878">MSFSELKLFEKRASAAEEEIDFLKKELIEIKNILDTGKVPLKEETASKAELESVKKENEKLKMQIDILKRTLGERKSKHFALASSLCNTDNMVSITVTLYTLFEKAINEAYPDVTDPPIIIAPSNNSKFGDYQCNSALPLCKLLSSTNLEGKQRILPKDVAEKIVSKVSSSPLIEKLEVAAAGFINICLKHEFAQIVLKNILKNNKICAPPIIRKRKVIVDFSSPNVAKEMHVGHLRSTIIGDSICRLLEFLGHNVLRLNHIGDWGTQFGMLIAHLEDKFPNYSTESPPISDLQSFYKESKIRFDNDEEFKKRAYANVVKLQACEPKIIQAWKLICDVSKQEFQSIYDRLNVNLIERGESYYQKHMENLVKDLETKQFLEEDDGRKIMWGENKNGIPLTVIKRDGGFTYDTSDLAALKQRIMEEGAEWIIYVTDGGQATHFQTIISCAKRAKIVLSCHRVDHVGFGVVLGEDKKKFKTRSGDTVKLSDLLDEGLKRAEQKLKEKERDKVLTEREFNLAKESIAYGCIKYADLCHNRNHEYVFSFDKMLEDKGNTAVYLLYALTRIRSIARMANITRDQIKETVDVTPISLDHPKEWQLAKVILKFPDIVMKIAKDLCLHSLCEFCYEIACTFTEFYDNCYCVEKNQTGEIVKVNMGRILLTEATAMMLEKCLTLLGLNSVEKM</sequence>
<dbReference type="GO" id="GO:0005524">
    <property type="term" value="F:ATP binding"/>
    <property type="evidence" value="ECO:0007669"/>
    <property type="project" value="UniProtKB-KW"/>
</dbReference>
<evidence type="ECO:0000256" key="8">
    <source>
        <dbReference type="ARBA" id="ARBA00022917"/>
    </source>
</evidence>
<evidence type="ECO:0000256" key="7">
    <source>
        <dbReference type="ARBA" id="ARBA00022840"/>
    </source>
</evidence>
<dbReference type="InterPro" id="IPR001412">
    <property type="entry name" value="aa-tRNA-synth_I_CS"/>
</dbReference>
<evidence type="ECO:0000313" key="17">
    <source>
        <dbReference type="Proteomes" id="UP000695007"/>
    </source>
</evidence>
<dbReference type="Gene3D" id="3.30.1360.70">
    <property type="entry name" value="Arginyl tRNA synthetase N-terminal domain"/>
    <property type="match status" value="1"/>
</dbReference>
<dbReference type="InterPro" id="IPR009080">
    <property type="entry name" value="tRNAsynth_Ia_anticodon-bd"/>
</dbReference>
<dbReference type="FunFam" id="3.30.1360.70:FF:000002">
    <property type="entry name" value="arginine--tRNA ligase, cytoplasmic"/>
    <property type="match status" value="1"/>
</dbReference>
<dbReference type="EC" id="6.1.1.19" evidence="3"/>
<evidence type="ECO:0000256" key="13">
    <source>
        <dbReference type="RuleBase" id="RU363038"/>
    </source>
</evidence>
<keyword evidence="7 13" id="KW-0067">ATP-binding</keyword>
<feature type="domain" description="Arginyl tRNA synthetase N-terminal" evidence="16">
    <location>
        <begin position="97"/>
        <end position="189"/>
    </location>
</feature>
<dbReference type="GO" id="GO:0004814">
    <property type="term" value="F:arginine-tRNA ligase activity"/>
    <property type="evidence" value="ECO:0007669"/>
    <property type="project" value="UniProtKB-EC"/>
</dbReference>
<feature type="domain" description="DALR anticodon binding" evidence="15">
    <location>
        <begin position="558"/>
        <end position="683"/>
    </location>
</feature>
<evidence type="ECO:0000256" key="1">
    <source>
        <dbReference type="ARBA" id="ARBA00004514"/>
    </source>
</evidence>
<dbReference type="SMART" id="SM00836">
    <property type="entry name" value="DALR_1"/>
    <property type="match status" value="1"/>
</dbReference>
<evidence type="ECO:0000256" key="3">
    <source>
        <dbReference type="ARBA" id="ARBA00012837"/>
    </source>
</evidence>
<keyword evidence="4" id="KW-0963">Cytoplasm</keyword>
<dbReference type="Pfam" id="PF03485">
    <property type="entry name" value="Arg_tRNA_synt_N"/>
    <property type="match status" value="1"/>
</dbReference>
<evidence type="ECO:0000256" key="10">
    <source>
        <dbReference type="ARBA" id="ARBA00033033"/>
    </source>
</evidence>
<feature type="coiled-coil region" evidence="14">
    <location>
        <begin position="487"/>
        <end position="514"/>
    </location>
</feature>
<proteinExistence type="inferred from homology"/>
<dbReference type="PANTHER" id="PTHR11956">
    <property type="entry name" value="ARGINYL-TRNA SYNTHETASE"/>
    <property type="match status" value="1"/>
</dbReference>
<gene>
    <name evidence="18" type="primary">LOC105364507</name>
</gene>
<dbReference type="Gene3D" id="1.10.730.10">
    <property type="entry name" value="Isoleucyl-tRNA Synthetase, Domain 1"/>
    <property type="match status" value="1"/>
</dbReference>
<dbReference type="SMART" id="SM01016">
    <property type="entry name" value="Arg_tRNA_synt_N"/>
    <property type="match status" value="1"/>
</dbReference>
<dbReference type="CDD" id="cd00671">
    <property type="entry name" value="ArgRS_core"/>
    <property type="match status" value="1"/>
</dbReference>
<dbReference type="KEGG" id="csol:105364507"/>
<dbReference type="GO" id="GO:0005829">
    <property type="term" value="C:cytosol"/>
    <property type="evidence" value="ECO:0007669"/>
    <property type="project" value="UniProtKB-SubCell"/>
</dbReference>
<protein>
    <recommendedName>
        <fullName evidence="12">Probable arginine--tRNA ligase, cytoplasmic</fullName>
        <ecNumber evidence="3">6.1.1.19</ecNumber>
    </recommendedName>
    <alternativeName>
        <fullName evidence="10">Arginyl-tRNA synthetase</fullName>
    </alternativeName>
</protein>
<keyword evidence="14" id="KW-0175">Coiled coil</keyword>
<name>A0AAJ6YMF0_9HYME</name>
<evidence type="ECO:0000313" key="18">
    <source>
        <dbReference type="RefSeq" id="XP_011500739.1"/>
    </source>
</evidence>
<evidence type="ECO:0000256" key="12">
    <source>
        <dbReference type="ARBA" id="ARBA00071644"/>
    </source>
</evidence>
<dbReference type="PANTHER" id="PTHR11956:SF5">
    <property type="entry name" value="ARGININE--TRNA LIGASE, CYTOPLASMIC"/>
    <property type="match status" value="1"/>
</dbReference>
<evidence type="ECO:0000259" key="16">
    <source>
        <dbReference type="SMART" id="SM01016"/>
    </source>
</evidence>
<dbReference type="AlphaFoldDB" id="A0AAJ6YMF0"/>
<dbReference type="PROSITE" id="PS00178">
    <property type="entry name" value="AA_TRNA_LIGASE_I"/>
    <property type="match status" value="1"/>
</dbReference>
<comment type="catalytic activity">
    <reaction evidence="11">
        <text>tRNA(Arg) + L-arginine + ATP = L-arginyl-tRNA(Arg) + AMP + diphosphate</text>
        <dbReference type="Rhea" id="RHEA:20301"/>
        <dbReference type="Rhea" id="RHEA-COMP:9658"/>
        <dbReference type="Rhea" id="RHEA-COMP:9673"/>
        <dbReference type="ChEBI" id="CHEBI:30616"/>
        <dbReference type="ChEBI" id="CHEBI:32682"/>
        <dbReference type="ChEBI" id="CHEBI:33019"/>
        <dbReference type="ChEBI" id="CHEBI:78442"/>
        <dbReference type="ChEBI" id="CHEBI:78513"/>
        <dbReference type="ChEBI" id="CHEBI:456215"/>
        <dbReference type="EC" id="6.1.1.19"/>
    </reaction>
</comment>
<comment type="subcellular location">
    <subcellularLocation>
        <location evidence="1">Cytoplasm</location>
        <location evidence="1">Cytosol</location>
    </subcellularLocation>
</comment>
<dbReference type="SUPFAM" id="SSF52374">
    <property type="entry name" value="Nucleotidylyl transferase"/>
    <property type="match status" value="1"/>
</dbReference>
<dbReference type="Pfam" id="PF00750">
    <property type="entry name" value="tRNA-synt_1d"/>
    <property type="match status" value="1"/>
</dbReference>
<dbReference type="InterPro" id="IPR036695">
    <property type="entry name" value="Arg-tRNA-synth_N_sf"/>
</dbReference>
<organism evidence="17 18">
    <name type="scientific">Ceratosolen solmsi marchali</name>
    <dbReference type="NCBI Taxonomy" id="326594"/>
    <lineage>
        <taxon>Eukaryota</taxon>
        <taxon>Metazoa</taxon>
        <taxon>Ecdysozoa</taxon>
        <taxon>Arthropoda</taxon>
        <taxon>Hexapoda</taxon>
        <taxon>Insecta</taxon>
        <taxon>Pterygota</taxon>
        <taxon>Neoptera</taxon>
        <taxon>Endopterygota</taxon>
        <taxon>Hymenoptera</taxon>
        <taxon>Apocrita</taxon>
        <taxon>Proctotrupomorpha</taxon>
        <taxon>Chalcidoidea</taxon>
        <taxon>Agaonidae</taxon>
        <taxon>Agaoninae</taxon>
        <taxon>Ceratosolen</taxon>
    </lineage>
</organism>
<reference evidence="18" key="1">
    <citation type="submission" date="2025-08" db="UniProtKB">
        <authorList>
            <consortium name="RefSeq"/>
        </authorList>
    </citation>
    <scope>IDENTIFICATION</scope>
</reference>
<dbReference type="NCBIfam" id="TIGR00456">
    <property type="entry name" value="argS"/>
    <property type="match status" value="1"/>
</dbReference>
<dbReference type="FunFam" id="1.10.730.10:FF:000064">
    <property type="entry name" value="Probable arginine--tRNA ligase, cytoplasmic"/>
    <property type="match status" value="1"/>
</dbReference>
<dbReference type="Pfam" id="PF05746">
    <property type="entry name" value="DALR_1"/>
    <property type="match status" value="1"/>
</dbReference>
<evidence type="ECO:0000256" key="2">
    <source>
        <dbReference type="ARBA" id="ARBA00005594"/>
    </source>
</evidence>
<dbReference type="InterPro" id="IPR001278">
    <property type="entry name" value="Arg-tRNA-ligase"/>
</dbReference>
<dbReference type="SUPFAM" id="SSF47323">
    <property type="entry name" value="Anticodon-binding domain of a subclass of class I aminoacyl-tRNA synthetases"/>
    <property type="match status" value="1"/>
</dbReference>
<dbReference type="InterPro" id="IPR035684">
    <property type="entry name" value="ArgRS_core"/>
</dbReference>
<dbReference type="InterPro" id="IPR005148">
    <property type="entry name" value="Arg-tRNA-synth_N"/>
</dbReference>
<evidence type="ECO:0000256" key="14">
    <source>
        <dbReference type="SAM" id="Coils"/>
    </source>
</evidence>
<dbReference type="PRINTS" id="PR01038">
    <property type="entry name" value="TRNASYNTHARG"/>
</dbReference>
<evidence type="ECO:0000256" key="11">
    <source>
        <dbReference type="ARBA" id="ARBA00049339"/>
    </source>
</evidence>
<dbReference type="CTD" id="32539"/>
<dbReference type="FunFam" id="3.40.50.620:FF:000084">
    <property type="entry name" value="arginine--tRNA ligase, cytoplasmic"/>
    <property type="match status" value="1"/>
</dbReference>
<dbReference type="GO" id="GO:0006420">
    <property type="term" value="P:arginyl-tRNA aminoacylation"/>
    <property type="evidence" value="ECO:0007669"/>
    <property type="project" value="InterPro"/>
</dbReference>
<evidence type="ECO:0000256" key="6">
    <source>
        <dbReference type="ARBA" id="ARBA00022741"/>
    </source>
</evidence>
<dbReference type="Gene3D" id="3.40.50.620">
    <property type="entry name" value="HUPs"/>
    <property type="match status" value="1"/>
</dbReference>
<evidence type="ECO:0000256" key="9">
    <source>
        <dbReference type="ARBA" id="ARBA00023146"/>
    </source>
</evidence>
<dbReference type="InterPro" id="IPR008909">
    <property type="entry name" value="DALR_anticod-bd"/>
</dbReference>